<organism evidence="1 2">
    <name type="scientific">Acorus gramineus</name>
    <name type="common">Dwarf sweet flag</name>
    <dbReference type="NCBI Taxonomy" id="55184"/>
    <lineage>
        <taxon>Eukaryota</taxon>
        <taxon>Viridiplantae</taxon>
        <taxon>Streptophyta</taxon>
        <taxon>Embryophyta</taxon>
        <taxon>Tracheophyta</taxon>
        <taxon>Spermatophyta</taxon>
        <taxon>Magnoliopsida</taxon>
        <taxon>Liliopsida</taxon>
        <taxon>Acoraceae</taxon>
        <taxon>Acorus</taxon>
    </lineage>
</organism>
<accession>A0AAV9BV91</accession>
<evidence type="ECO:0000313" key="2">
    <source>
        <dbReference type="Proteomes" id="UP001179952"/>
    </source>
</evidence>
<keyword evidence="2" id="KW-1185">Reference proteome</keyword>
<sequence length="77" mass="8554">MVDTDEVKDPKLRCEGTGTYKVTLQKGAKTVNSLHLKQCIRSFSVFDFLTDVVSKVPDLGGSEAHGDERVISRRSKK</sequence>
<gene>
    <name evidence="1" type="ORF">QJS04_geneDACA020702</name>
</gene>
<dbReference type="InterPro" id="IPR009072">
    <property type="entry name" value="Histone-fold"/>
</dbReference>
<dbReference type="Gene3D" id="1.10.20.10">
    <property type="entry name" value="Histone, subunit A"/>
    <property type="match status" value="1"/>
</dbReference>
<dbReference type="AlphaFoldDB" id="A0AAV9BV91"/>
<dbReference type="GO" id="GO:0046982">
    <property type="term" value="F:protein heterodimerization activity"/>
    <property type="evidence" value="ECO:0007669"/>
    <property type="project" value="InterPro"/>
</dbReference>
<evidence type="ECO:0000313" key="1">
    <source>
        <dbReference type="EMBL" id="KAK1280768.1"/>
    </source>
</evidence>
<dbReference type="EMBL" id="JAUJYN010000001">
    <property type="protein sequence ID" value="KAK1280768.1"/>
    <property type="molecule type" value="Genomic_DNA"/>
</dbReference>
<name>A0AAV9BV91_ACOGR</name>
<protein>
    <submittedName>
        <fullName evidence="1">Uncharacterized protein</fullName>
    </submittedName>
</protein>
<comment type="caution">
    <text evidence="1">The sequence shown here is derived from an EMBL/GenBank/DDBJ whole genome shotgun (WGS) entry which is preliminary data.</text>
</comment>
<dbReference type="Proteomes" id="UP001179952">
    <property type="component" value="Unassembled WGS sequence"/>
</dbReference>
<reference evidence="1" key="2">
    <citation type="submission" date="2023-06" db="EMBL/GenBank/DDBJ databases">
        <authorList>
            <person name="Ma L."/>
            <person name="Liu K.-W."/>
            <person name="Li Z."/>
            <person name="Hsiao Y.-Y."/>
            <person name="Qi Y."/>
            <person name="Fu T."/>
            <person name="Tang G."/>
            <person name="Zhang D."/>
            <person name="Sun W.-H."/>
            <person name="Liu D.-K."/>
            <person name="Li Y."/>
            <person name="Chen G.-Z."/>
            <person name="Liu X.-D."/>
            <person name="Liao X.-Y."/>
            <person name="Jiang Y.-T."/>
            <person name="Yu X."/>
            <person name="Hao Y."/>
            <person name="Huang J."/>
            <person name="Zhao X.-W."/>
            <person name="Ke S."/>
            <person name="Chen Y.-Y."/>
            <person name="Wu W.-L."/>
            <person name="Hsu J.-L."/>
            <person name="Lin Y.-F."/>
            <person name="Huang M.-D."/>
            <person name="Li C.-Y."/>
            <person name="Huang L."/>
            <person name="Wang Z.-W."/>
            <person name="Zhao X."/>
            <person name="Zhong W.-Y."/>
            <person name="Peng D.-H."/>
            <person name="Ahmad S."/>
            <person name="Lan S."/>
            <person name="Zhang J.-S."/>
            <person name="Tsai W.-C."/>
            <person name="Van De Peer Y."/>
            <person name="Liu Z.-J."/>
        </authorList>
    </citation>
    <scope>NUCLEOTIDE SEQUENCE</scope>
    <source>
        <strain evidence="1">SCP</strain>
        <tissue evidence="1">Leaves</tissue>
    </source>
</reference>
<reference evidence="1" key="1">
    <citation type="journal article" date="2023" name="Nat. Commun.">
        <title>Diploid and tetraploid genomes of Acorus and the evolution of monocots.</title>
        <authorList>
            <person name="Ma L."/>
            <person name="Liu K.W."/>
            <person name="Li Z."/>
            <person name="Hsiao Y.Y."/>
            <person name="Qi Y."/>
            <person name="Fu T."/>
            <person name="Tang G.D."/>
            <person name="Zhang D."/>
            <person name="Sun W.H."/>
            <person name="Liu D.K."/>
            <person name="Li Y."/>
            <person name="Chen G.Z."/>
            <person name="Liu X.D."/>
            <person name="Liao X.Y."/>
            <person name="Jiang Y.T."/>
            <person name="Yu X."/>
            <person name="Hao Y."/>
            <person name="Huang J."/>
            <person name="Zhao X.W."/>
            <person name="Ke S."/>
            <person name="Chen Y.Y."/>
            <person name="Wu W.L."/>
            <person name="Hsu J.L."/>
            <person name="Lin Y.F."/>
            <person name="Huang M.D."/>
            <person name="Li C.Y."/>
            <person name="Huang L."/>
            <person name="Wang Z.W."/>
            <person name="Zhao X."/>
            <person name="Zhong W.Y."/>
            <person name="Peng D.H."/>
            <person name="Ahmad S."/>
            <person name="Lan S."/>
            <person name="Zhang J.S."/>
            <person name="Tsai W.C."/>
            <person name="Van de Peer Y."/>
            <person name="Liu Z.J."/>
        </authorList>
    </citation>
    <scope>NUCLEOTIDE SEQUENCE</scope>
    <source>
        <strain evidence="1">SCP</strain>
    </source>
</reference>
<proteinExistence type="predicted"/>
<dbReference type="SUPFAM" id="SSF47113">
    <property type="entry name" value="Histone-fold"/>
    <property type="match status" value="1"/>
</dbReference>